<keyword evidence="1" id="KW-0346">Stress response</keyword>
<reference evidence="6" key="1">
    <citation type="submission" date="2014-04" db="EMBL/GenBank/DDBJ databases">
        <title>Evolutionary Origins and Diversification of the Mycorrhizal Mutualists.</title>
        <authorList>
            <consortium name="DOE Joint Genome Institute"/>
            <consortium name="Mycorrhizal Genomics Consortium"/>
            <person name="Kohler A."/>
            <person name="Kuo A."/>
            <person name="Nagy L.G."/>
            <person name="Floudas D."/>
            <person name="Copeland A."/>
            <person name="Barry K.W."/>
            <person name="Cichocki N."/>
            <person name="Veneault-Fourrey C."/>
            <person name="LaButti K."/>
            <person name="Lindquist E.A."/>
            <person name="Lipzen A."/>
            <person name="Lundell T."/>
            <person name="Morin E."/>
            <person name="Murat C."/>
            <person name="Riley R."/>
            <person name="Ohm R."/>
            <person name="Sun H."/>
            <person name="Tunlid A."/>
            <person name="Henrissat B."/>
            <person name="Grigoriev I.V."/>
            <person name="Hibbett D.S."/>
            <person name="Martin F."/>
        </authorList>
    </citation>
    <scope>NUCLEOTIDE SEQUENCE [LARGE SCALE GENOMIC DNA]</scope>
    <source>
        <strain evidence="6">FD-334 SS-4</strain>
    </source>
</reference>
<dbReference type="OMA" id="EIRYGHF"/>
<evidence type="ECO:0000256" key="3">
    <source>
        <dbReference type="RuleBase" id="RU003616"/>
    </source>
</evidence>
<dbReference type="OrthoDB" id="1431247at2759"/>
<dbReference type="CDD" id="cd06464">
    <property type="entry name" value="ACD_sHsps-like"/>
    <property type="match status" value="1"/>
</dbReference>
<evidence type="ECO:0000256" key="1">
    <source>
        <dbReference type="ARBA" id="ARBA00023016"/>
    </source>
</evidence>
<feature type="domain" description="SHSP" evidence="4">
    <location>
        <begin position="47"/>
        <end position="162"/>
    </location>
</feature>
<dbReference type="PANTHER" id="PTHR11527">
    <property type="entry name" value="HEAT-SHOCK PROTEIN 20 FAMILY MEMBER"/>
    <property type="match status" value="1"/>
</dbReference>
<comment type="similarity">
    <text evidence="2 3">Belongs to the small heat shock protein (HSP20) family.</text>
</comment>
<dbReference type="AlphaFoldDB" id="A0A0D2Q004"/>
<dbReference type="Proteomes" id="UP000054270">
    <property type="component" value="Unassembled WGS sequence"/>
</dbReference>
<dbReference type="Pfam" id="PF00011">
    <property type="entry name" value="HSP20"/>
    <property type="match status" value="1"/>
</dbReference>
<dbReference type="SUPFAM" id="SSF49764">
    <property type="entry name" value="HSP20-like chaperones"/>
    <property type="match status" value="1"/>
</dbReference>
<dbReference type="PROSITE" id="PS01031">
    <property type="entry name" value="SHSP"/>
    <property type="match status" value="1"/>
</dbReference>
<proteinExistence type="inferred from homology"/>
<name>A0A0D2Q004_HYPSF</name>
<dbReference type="InterPro" id="IPR008978">
    <property type="entry name" value="HSP20-like_chaperone"/>
</dbReference>
<dbReference type="InterPro" id="IPR002068">
    <property type="entry name" value="A-crystallin/Hsp20_dom"/>
</dbReference>
<dbReference type="EMBL" id="KN817534">
    <property type="protein sequence ID" value="KJA24915.1"/>
    <property type="molecule type" value="Genomic_DNA"/>
</dbReference>
<evidence type="ECO:0000259" key="4">
    <source>
        <dbReference type="PROSITE" id="PS01031"/>
    </source>
</evidence>
<evidence type="ECO:0000313" key="5">
    <source>
        <dbReference type="EMBL" id="KJA24915.1"/>
    </source>
</evidence>
<evidence type="ECO:0000256" key="2">
    <source>
        <dbReference type="PROSITE-ProRule" id="PRU00285"/>
    </source>
</evidence>
<evidence type="ECO:0000313" key="6">
    <source>
        <dbReference type="Proteomes" id="UP000054270"/>
    </source>
</evidence>
<protein>
    <recommendedName>
        <fullName evidence="4">SHSP domain-containing protein</fullName>
    </recommendedName>
</protein>
<dbReference type="InterPro" id="IPR031107">
    <property type="entry name" value="Small_HSP"/>
</dbReference>
<sequence>MSSSRHPYEPFLDFDRFFDDAFNARVNRVLTNAGDDDRPTSSVSANLALSAFKPRMDLHEDAERNTVTVLLELPGVKKEDVDVQVENGRLTVTAENKLPVEFEEAGYAVREIRYGHFLRSINLPRGVEAKDITASMEDGVLRLTFPRDIPSQVQDVQRVPIS</sequence>
<gene>
    <name evidence="5" type="ORF">HYPSUDRAFT_161479</name>
</gene>
<keyword evidence="6" id="KW-1185">Reference proteome</keyword>
<accession>A0A0D2Q004</accession>
<dbReference type="STRING" id="945553.A0A0D2Q004"/>
<organism evidence="5 6">
    <name type="scientific">Hypholoma sublateritium (strain FD-334 SS-4)</name>
    <dbReference type="NCBI Taxonomy" id="945553"/>
    <lineage>
        <taxon>Eukaryota</taxon>
        <taxon>Fungi</taxon>
        <taxon>Dikarya</taxon>
        <taxon>Basidiomycota</taxon>
        <taxon>Agaricomycotina</taxon>
        <taxon>Agaricomycetes</taxon>
        <taxon>Agaricomycetidae</taxon>
        <taxon>Agaricales</taxon>
        <taxon>Agaricineae</taxon>
        <taxon>Strophariaceae</taxon>
        <taxon>Hypholoma</taxon>
    </lineage>
</organism>
<dbReference type="Gene3D" id="2.60.40.790">
    <property type="match status" value="1"/>
</dbReference>